<dbReference type="Gene3D" id="2.120.10.80">
    <property type="entry name" value="Kelch-type beta propeller"/>
    <property type="match status" value="1"/>
</dbReference>
<gene>
    <name evidence="4" type="ORF">EWM64_g9788</name>
</gene>
<evidence type="ECO:0000313" key="4">
    <source>
        <dbReference type="EMBL" id="TFY74224.1"/>
    </source>
</evidence>
<keyword evidence="2" id="KW-0677">Repeat</keyword>
<name>A0A4Y9ZIE9_9AGAM</name>
<reference evidence="4 5" key="1">
    <citation type="submission" date="2019-02" db="EMBL/GenBank/DDBJ databases">
        <title>Genome sequencing of the rare red list fungi Hericium alpestre (H. flagellum).</title>
        <authorList>
            <person name="Buettner E."/>
            <person name="Kellner H."/>
        </authorList>
    </citation>
    <scope>NUCLEOTIDE SEQUENCE [LARGE SCALE GENOMIC DNA]</scope>
    <source>
        <strain evidence="4 5">DSM 108284</strain>
    </source>
</reference>
<dbReference type="PANTHER" id="PTHR46093:SF18">
    <property type="entry name" value="FIBRONECTIN TYPE-III DOMAIN-CONTAINING PROTEIN"/>
    <property type="match status" value="1"/>
</dbReference>
<keyword evidence="1" id="KW-0880">Kelch repeat</keyword>
<dbReference type="OrthoDB" id="10250130at2759"/>
<dbReference type="AlphaFoldDB" id="A0A4Y9ZIE9"/>
<evidence type="ECO:0000256" key="1">
    <source>
        <dbReference type="ARBA" id="ARBA00022441"/>
    </source>
</evidence>
<feature type="signal peptide" evidence="3">
    <location>
        <begin position="1"/>
        <end position="30"/>
    </location>
</feature>
<protein>
    <submittedName>
        <fullName evidence="4">Uncharacterized protein</fullName>
    </submittedName>
</protein>
<evidence type="ECO:0000256" key="2">
    <source>
        <dbReference type="ARBA" id="ARBA00022737"/>
    </source>
</evidence>
<proteinExistence type="predicted"/>
<dbReference type="EMBL" id="SFCI01002215">
    <property type="protein sequence ID" value="TFY74224.1"/>
    <property type="molecule type" value="Genomic_DNA"/>
</dbReference>
<dbReference type="Pfam" id="PF24681">
    <property type="entry name" value="Kelch_KLHDC2_KLHL20_DRC7"/>
    <property type="match status" value="1"/>
</dbReference>
<dbReference type="SUPFAM" id="SSF117281">
    <property type="entry name" value="Kelch motif"/>
    <property type="match status" value="1"/>
</dbReference>
<dbReference type="InterPro" id="IPR015915">
    <property type="entry name" value="Kelch-typ_b-propeller"/>
</dbReference>
<evidence type="ECO:0000256" key="3">
    <source>
        <dbReference type="SAM" id="SignalP"/>
    </source>
</evidence>
<dbReference type="STRING" id="135208.A0A4Y9ZIE9"/>
<evidence type="ECO:0000313" key="5">
    <source>
        <dbReference type="Proteomes" id="UP000298061"/>
    </source>
</evidence>
<sequence length="310" mass="32069">MARPSSHVNNSFFAAIFAVCLSSFLPVGHAQSISTNTPVPPLQWLNLTNLLHGSGPPPLKDASIGYDPDSRSLLIFGGESQGGFPQSQTYLLNLNTLIWSTPTPPDGLTNTPPPRSAAIGGSDFAASYRHGHVVIGGKDANGQPLSDVWEFDYVNHFWTQVGIPPGGPSRWSASGGIDVTVAFDPTGLPTPNNTFYLAGGVGTKGPAVVSDTWVMKITGTLSSNLANDVSASWTHQPIGSYPAVAGDGGTVIGQQVVAIGGCENTTSVTASCAQQGSWVFNFGRGSSIAPGPCAAPRIGPAVVANMNGRR</sequence>
<organism evidence="4 5">
    <name type="scientific">Hericium alpestre</name>
    <dbReference type="NCBI Taxonomy" id="135208"/>
    <lineage>
        <taxon>Eukaryota</taxon>
        <taxon>Fungi</taxon>
        <taxon>Dikarya</taxon>
        <taxon>Basidiomycota</taxon>
        <taxon>Agaricomycotina</taxon>
        <taxon>Agaricomycetes</taxon>
        <taxon>Russulales</taxon>
        <taxon>Hericiaceae</taxon>
        <taxon>Hericium</taxon>
    </lineage>
</organism>
<accession>A0A4Y9ZIE9</accession>
<feature type="chain" id="PRO_5021413392" evidence="3">
    <location>
        <begin position="31"/>
        <end position="310"/>
    </location>
</feature>
<dbReference type="PANTHER" id="PTHR46093">
    <property type="entry name" value="ACYL-COA-BINDING DOMAIN-CONTAINING PROTEIN 5"/>
    <property type="match status" value="1"/>
</dbReference>
<comment type="caution">
    <text evidence="4">The sequence shown here is derived from an EMBL/GenBank/DDBJ whole genome shotgun (WGS) entry which is preliminary data.</text>
</comment>
<keyword evidence="5" id="KW-1185">Reference proteome</keyword>
<dbReference type="Proteomes" id="UP000298061">
    <property type="component" value="Unassembled WGS sequence"/>
</dbReference>
<keyword evidence="3" id="KW-0732">Signal</keyword>